<name>X0WYR7_9ZZZZ</name>
<feature type="non-terminal residue" evidence="1">
    <location>
        <position position="1"/>
    </location>
</feature>
<organism evidence="1">
    <name type="scientific">marine sediment metagenome</name>
    <dbReference type="NCBI Taxonomy" id="412755"/>
    <lineage>
        <taxon>unclassified sequences</taxon>
        <taxon>metagenomes</taxon>
        <taxon>ecological metagenomes</taxon>
    </lineage>
</organism>
<proteinExistence type="predicted"/>
<protein>
    <submittedName>
        <fullName evidence="1">Uncharacterized protein</fullName>
    </submittedName>
</protein>
<comment type="caution">
    <text evidence="1">The sequence shown here is derived from an EMBL/GenBank/DDBJ whole genome shotgun (WGS) entry which is preliminary data.</text>
</comment>
<accession>X0WYR7</accession>
<dbReference type="AlphaFoldDB" id="X0WYR7"/>
<dbReference type="EMBL" id="BARS01049099">
    <property type="protein sequence ID" value="GAG29568.1"/>
    <property type="molecule type" value="Genomic_DNA"/>
</dbReference>
<reference evidence="1" key="1">
    <citation type="journal article" date="2014" name="Front. Microbiol.">
        <title>High frequency of phylogenetically diverse reductive dehalogenase-homologous genes in deep subseafloor sedimentary metagenomes.</title>
        <authorList>
            <person name="Kawai M."/>
            <person name="Futagami T."/>
            <person name="Toyoda A."/>
            <person name="Takaki Y."/>
            <person name="Nishi S."/>
            <person name="Hori S."/>
            <person name="Arai W."/>
            <person name="Tsubouchi T."/>
            <person name="Morono Y."/>
            <person name="Uchiyama I."/>
            <person name="Ito T."/>
            <person name="Fujiyama A."/>
            <person name="Inagaki F."/>
            <person name="Takami H."/>
        </authorList>
    </citation>
    <scope>NUCLEOTIDE SEQUENCE</scope>
    <source>
        <strain evidence="1">Expedition CK06-06</strain>
    </source>
</reference>
<gene>
    <name evidence="1" type="ORF">S01H1_73477</name>
</gene>
<evidence type="ECO:0000313" key="1">
    <source>
        <dbReference type="EMBL" id="GAG29568.1"/>
    </source>
</evidence>
<sequence length="113" mass="13069">YLYYIKCEDFGGNLDYTTLDFSVQTDLRTPIIIRAYHEENYLKLITDEISDCVYDVVDCSYLFEDGIAMTSVADTSHFTTWDTNKEFYVKCKDDFGNLPSPDQCSIIVRPSEV</sequence>